<name>A0A7S1FJS7_NOCSC</name>
<evidence type="ECO:0000256" key="2">
    <source>
        <dbReference type="SAM" id="MobiDB-lite"/>
    </source>
</evidence>
<evidence type="ECO:0000313" key="3">
    <source>
        <dbReference type="EMBL" id="CAD8870417.1"/>
    </source>
</evidence>
<evidence type="ECO:0000256" key="1">
    <source>
        <dbReference type="SAM" id="Coils"/>
    </source>
</evidence>
<feature type="compositionally biased region" description="Low complexity" evidence="2">
    <location>
        <begin position="433"/>
        <end position="450"/>
    </location>
</feature>
<reference evidence="3" key="1">
    <citation type="submission" date="2021-01" db="EMBL/GenBank/DDBJ databases">
        <authorList>
            <person name="Corre E."/>
            <person name="Pelletier E."/>
            <person name="Niang G."/>
            <person name="Scheremetjew M."/>
            <person name="Finn R."/>
            <person name="Kale V."/>
            <person name="Holt S."/>
            <person name="Cochrane G."/>
            <person name="Meng A."/>
            <person name="Brown T."/>
            <person name="Cohen L."/>
        </authorList>
    </citation>
    <scope>NUCLEOTIDE SEQUENCE</scope>
</reference>
<organism evidence="3">
    <name type="scientific">Noctiluca scintillans</name>
    <name type="common">Sea sparkle</name>
    <name type="synonym">Red tide dinoflagellate</name>
    <dbReference type="NCBI Taxonomy" id="2966"/>
    <lineage>
        <taxon>Eukaryota</taxon>
        <taxon>Sar</taxon>
        <taxon>Alveolata</taxon>
        <taxon>Dinophyceae</taxon>
        <taxon>Noctilucales</taxon>
        <taxon>Noctilucaceae</taxon>
        <taxon>Noctiluca</taxon>
    </lineage>
</organism>
<feature type="region of interest" description="Disordered" evidence="2">
    <location>
        <begin position="403"/>
        <end position="466"/>
    </location>
</feature>
<sequence length="618" mass="68137">MALLEMGFDAEALEPGCHDVSSHVLEDTRHTEIFASPRRLTKAIDGPPSQINGPWPQSVEGADACRAEIFGQERPVLARSHGAEETSLVPDKESPVRRQLKATAVVEDHMHGGASRSKKASEAVRRNEIFGSGRRQNCAVSGRVDTLLKGAQHTNETPRRHRPKLHCEPIVDLVSQDGKTSAVVSGVEYNHSYNGRAGDVQPSKVIDVFYNEKRLNGAAPRPDDHITGAVLKEESVVPTDRDEVVAAPLALPTSKEVSYEAKEVLSGAGTPRTPRTPRQRPFPPNADVKAAGQSWRVGSGVEAALAQAQFLSPFPCSRQVSRTPPKPAMPVVETPRVAVRIPTPEELAYDAGAAGLPVDRRFRRPSPCIEVQTCGQPWQVGNGGQAAIAQGDFLSRPRFARVAPTTPKPKMQVKPCSGKSLGSSKFKSRPSWSGSGHSDDSTAASSASPSPRTPCPPWTGTPGPDQAAWEDVLRNLEMQSLPTYTRNLIGEFRRFARDEERSLSEHLQSERSWRESQCRNGRKLKLSKKVLNLRRVQLMLAKAKEYKKAEKAKRDADVMEAAEQQKHEQEVKQRLDKLDKEIVKKEEEAARSLSKLLYEEIWKLSLNNDLPLNWRATV</sequence>
<proteinExistence type="predicted"/>
<accession>A0A7S1FJS7</accession>
<dbReference type="EMBL" id="HBFQ01063270">
    <property type="protein sequence ID" value="CAD8870417.1"/>
    <property type="molecule type" value="Transcribed_RNA"/>
</dbReference>
<protein>
    <submittedName>
        <fullName evidence="3">Uncharacterized protein</fullName>
    </submittedName>
</protein>
<keyword evidence="1" id="KW-0175">Coiled coil</keyword>
<feature type="coiled-coil region" evidence="1">
    <location>
        <begin position="561"/>
        <end position="595"/>
    </location>
</feature>
<gene>
    <name evidence="3" type="ORF">NSCI0253_LOCUS44774</name>
</gene>
<dbReference type="AlphaFoldDB" id="A0A7S1FJS7"/>
<feature type="region of interest" description="Disordered" evidence="2">
    <location>
        <begin position="263"/>
        <end position="289"/>
    </location>
</feature>